<sequence length="361" mass="40604">MRRLLFVALWLVFVFLLLQLAGFVFYRLEVSKPISGYGYPAGLEQPHPALGYHYAPNFSGFFKGTAYQDVAIRTNAQGFRDSDFAPRPNEGRRIAVLGDSVVFGPGVRQDERFTECLDGIALADGTRARFLNLGVHAYSLGHYLALARENFLGADPDALLLGITLNDFQPMDSVGPARRMRRRAEEAHKPHWIARLQERLGRTYAARFIAEIDTRLRYALLNTNEREDYHTAWMRSVVDAWEQEANRARFQARLEDLTTLAAKRALPLGVVLFPELNDLRAPEVFGGPRKQVRAILDARRLPYCDPYDDFAASPDVAALFLTRDSVHYTPAGHQALCDAIKRCLDSGPLQGFPPNRSTGTH</sequence>
<keyword evidence="2" id="KW-1185">Reference proteome</keyword>
<dbReference type="Gene3D" id="3.40.50.1110">
    <property type="entry name" value="SGNH hydrolase"/>
    <property type="match status" value="1"/>
</dbReference>
<dbReference type="CDD" id="cd00229">
    <property type="entry name" value="SGNH_hydrolase"/>
    <property type="match status" value="1"/>
</dbReference>
<protein>
    <recommendedName>
        <fullName evidence="3">SGNH hydrolase-type esterase domain-containing protein</fullName>
    </recommendedName>
</protein>
<name>A0ABZ0SEX4_9GAMM</name>
<dbReference type="SUPFAM" id="SSF52266">
    <property type="entry name" value="SGNH hydrolase"/>
    <property type="match status" value="1"/>
</dbReference>
<evidence type="ECO:0008006" key="3">
    <source>
        <dbReference type="Google" id="ProtNLM"/>
    </source>
</evidence>
<evidence type="ECO:0000313" key="1">
    <source>
        <dbReference type="EMBL" id="WPL18869.1"/>
    </source>
</evidence>
<dbReference type="InterPro" id="IPR036514">
    <property type="entry name" value="SGNH_hydro_sf"/>
</dbReference>
<dbReference type="EMBL" id="CP121472">
    <property type="protein sequence ID" value="WPL18869.1"/>
    <property type="molecule type" value="Genomic_DNA"/>
</dbReference>
<gene>
    <name evidence="1" type="ORF">Thiowin_03960</name>
</gene>
<proteinExistence type="predicted"/>
<organism evidence="1 2">
    <name type="scientific">Thiorhodovibrio winogradskyi</name>
    <dbReference type="NCBI Taxonomy" id="77007"/>
    <lineage>
        <taxon>Bacteria</taxon>
        <taxon>Pseudomonadati</taxon>
        <taxon>Pseudomonadota</taxon>
        <taxon>Gammaproteobacteria</taxon>
        <taxon>Chromatiales</taxon>
        <taxon>Chromatiaceae</taxon>
        <taxon>Thiorhodovibrio</taxon>
    </lineage>
</organism>
<dbReference type="RefSeq" id="WP_328984609.1">
    <property type="nucleotide sequence ID" value="NZ_CP121472.1"/>
</dbReference>
<reference evidence="1 2" key="1">
    <citation type="journal article" date="2023" name="Microorganisms">
        <title>Thiorhodovibrio frisius and Trv. litoralis spp. nov., Two Novel Members from a Clade of Fastidious Purple Sulfur Bacteria That Exhibit Unique Red-Shifted Light-Harvesting Capabilities.</title>
        <authorList>
            <person name="Methner A."/>
            <person name="Kuzyk S.B."/>
            <person name="Petersen J."/>
            <person name="Bauer S."/>
            <person name="Brinkmann H."/>
            <person name="Sichau K."/>
            <person name="Wanner G."/>
            <person name="Wolf J."/>
            <person name="Neumann-Schaal M."/>
            <person name="Henke P."/>
            <person name="Tank M."/>
            <person name="Sproer C."/>
            <person name="Bunk B."/>
            <person name="Overmann J."/>
        </authorList>
    </citation>
    <scope>NUCLEOTIDE SEQUENCE [LARGE SCALE GENOMIC DNA]</scope>
    <source>
        <strain evidence="1 2">DSM 6702</strain>
    </source>
</reference>
<dbReference type="Proteomes" id="UP001432180">
    <property type="component" value="Chromosome"/>
</dbReference>
<evidence type="ECO:0000313" key="2">
    <source>
        <dbReference type="Proteomes" id="UP001432180"/>
    </source>
</evidence>
<accession>A0ABZ0SEX4</accession>